<sequence length="79" mass="8327">MAAAAERVPGAAPAGYAALAVKFGPRQRSPHCLLVREHRVRDGAGAAHPPRRTLFVLNVPPTCGPAVPQLWARSVCGHL</sequence>
<reference evidence="1" key="1">
    <citation type="submission" date="2025-08" db="UniProtKB">
        <authorList>
            <consortium name="Ensembl"/>
        </authorList>
    </citation>
    <scope>IDENTIFICATION</scope>
</reference>
<evidence type="ECO:0000313" key="1">
    <source>
        <dbReference type="Ensembl" id="ENSNPEP00000008703.1"/>
    </source>
</evidence>
<dbReference type="AlphaFoldDB" id="A0A8C7EBU6"/>
<keyword evidence="2" id="KW-1185">Reference proteome</keyword>
<dbReference type="Proteomes" id="UP000694420">
    <property type="component" value="Unplaced"/>
</dbReference>
<dbReference type="Ensembl" id="ENSNPET00000008922.1">
    <property type="protein sequence ID" value="ENSNPEP00000008703.1"/>
    <property type="gene ID" value="ENSNPEG00000006549.1"/>
</dbReference>
<name>A0A8C7EBU6_NOTPE</name>
<organism evidence="1 2">
    <name type="scientific">Nothoprocta perdicaria</name>
    <name type="common">Chilean tinamou</name>
    <name type="synonym">Crypturus perdicarius</name>
    <dbReference type="NCBI Taxonomy" id="30464"/>
    <lineage>
        <taxon>Eukaryota</taxon>
        <taxon>Metazoa</taxon>
        <taxon>Chordata</taxon>
        <taxon>Craniata</taxon>
        <taxon>Vertebrata</taxon>
        <taxon>Euteleostomi</taxon>
        <taxon>Archelosauria</taxon>
        <taxon>Archosauria</taxon>
        <taxon>Dinosauria</taxon>
        <taxon>Saurischia</taxon>
        <taxon>Theropoda</taxon>
        <taxon>Coelurosauria</taxon>
        <taxon>Aves</taxon>
        <taxon>Palaeognathae</taxon>
        <taxon>Tinamiformes</taxon>
        <taxon>Tinamidae</taxon>
        <taxon>Nothoprocta</taxon>
    </lineage>
</organism>
<evidence type="ECO:0000313" key="2">
    <source>
        <dbReference type="Proteomes" id="UP000694420"/>
    </source>
</evidence>
<protein>
    <submittedName>
        <fullName evidence="1">Uncharacterized protein</fullName>
    </submittedName>
</protein>
<proteinExistence type="predicted"/>
<accession>A0A8C7EBU6</accession>
<reference evidence="1" key="2">
    <citation type="submission" date="2025-09" db="UniProtKB">
        <authorList>
            <consortium name="Ensembl"/>
        </authorList>
    </citation>
    <scope>IDENTIFICATION</scope>
</reference>